<proteinExistence type="predicted"/>
<gene>
    <name evidence="1" type="ORF">ACFSRY_16585</name>
</gene>
<dbReference type="EMBL" id="JBHULU010000021">
    <property type="protein sequence ID" value="MFD2515492.1"/>
    <property type="molecule type" value="Genomic_DNA"/>
</dbReference>
<protein>
    <submittedName>
        <fullName evidence="1">Uncharacterized protein</fullName>
    </submittedName>
</protein>
<dbReference type="Proteomes" id="UP001597544">
    <property type="component" value="Unassembled WGS sequence"/>
</dbReference>
<evidence type="ECO:0000313" key="1">
    <source>
        <dbReference type="EMBL" id="MFD2515492.1"/>
    </source>
</evidence>
<keyword evidence="2" id="KW-1185">Reference proteome</keyword>
<organism evidence="1 2">
    <name type="scientific">Pontibacter locisalis</name>
    <dbReference type="NCBI Taxonomy" id="1719035"/>
    <lineage>
        <taxon>Bacteria</taxon>
        <taxon>Pseudomonadati</taxon>
        <taxon>Bacteroidota</taxon>
        <taxon>Cytophagia</taxon>
        <taxon>Cytophagales</taxon>
        <taxon>Hymenobacteraceae</taxon>
        <taxon>Pontibacter</taxon>
    </lineage>
</organism>
<dbReference type="RefSeq" id="WP_377510328.1">
    <property type="nucleotide sequence ID" value="NZ_JBHULU010000021.1"/>
</dbReference>
<accession>A0ABW5IR27</accession>
<evidence type="ECO:0000313" key="2">
    <source>
        <dbReference type="Proteomes" id="UP001597544"/>
    </source>
</evidence>
<comment type="caution">
    <text evidence="1">The sequence shown here is derived from an EMBL/GenBank/DDBJ whole genome shotgun (WGS) entry which is preliminary data.</text>
</comment>
<sequence>MSYNDFLHRLFGMGKGMPTCHNLRRSSAYSTAYKAWVEAQVYLNWTAPLFKAYHYQKAQLNSDLRVQLMSEVHRNGAVFFYCPSIGKENFKFIFDLLKDRVLQLGYALRSSDKQEVRHKRYYEVVERHFLVPPASDLPGSDLCNQMYGNITIELILINKLPGYIRFVANSYADVYFSKPLPFPVLLENVLQPNEQSKQKQDRTRR</sequence>
<reference evidence="2" key="1">
    <citation type="journal article" date="2019" name="Int. J. Syst. Evol. Microbiol.">
        <title>The Global Catalogue of Microorganisms (GCM) 10K type strain sequencing project: providing services to taxonomists for standard genome sequencing and annotation.</title>
        <authorList>
            <consortium name="The Broad Institute Genomics Platform"/>
            <consortium name="The Broad Institute Genome Sequencing Center for Infectious Disease"/>
            <person name="Wu L."/>
            <person name="Ma J."/>
        </authorList>
    </citation>
    <scope>NUCLEOTIDE SEQUENCE [LARGE SCALE GENOMIC DNA]</scope>
    <source>
        <strain evidence="2">KCTC 42498</strain>
    </source>
</reference>
<name>A0ABW5IR27_9BACT</name>